<dbReference type="SUPFAM" id="SSF55166">
    <property type="entry name" value="Hedgehog/DD-peptidase"/>
    <property type="match status" value="1"/>
</dbReference>
<dbReference type="Pfam" id="PF02557">
    <property type="entry name" value="VanY"/>
    <property type="match status" value="1"/>
</dbReference>
<dbReference type="AlphaFoldDB" id="Q49YV1"/>
<organism evidence="2 3">
    <name type="scientific">Staphylococcus saprophyticus subsp. saprophyticus (strain ATCC 15305 / DSM 20229 / NCIMB 8711 / NCTC 7292 / S-41)</name>
    <dbReference type="NCBI Taxonomy" id="342451"/>
    <lineage>
        <taxon>Bacteria</taxon>
        <taxon>Bacillati</taxon>
        <taxon>Bacillota</taxon>
        <taxon>Bacilli</taxon>
        <taxon>Bacillales</taxon>
        <taxon>Staphylococcaceae</taxon>
        <taxon>Staphylococcus</taxon>
    </lineage>
</organism>
<evidence type="ECO:0000259" key="1">
    <source>
        <dbReference type="Pfam" id="PF02557"/>
    </source>
</evidence>
<dbReference type="PANTHER" id="PTHR34385">
    <property type="entry name" value="D-ALANYL-D-ALANINE CARBOXYPEPTIDASE"/>
    <property type="match status" value="1"/>
</dbReference>
<dbReference type="eggNOG" id="COG1876">
    <property type="taxonomic scope" value="Bacteria"/>
</dbReference>
<dbReference type="GeneID" id="3617080"/>
<evidence type="ECO:0000313" key="3">
    <source>
        <dbReference type="Proteomes" id="UP000006371"/>
    </source>
</evidence>
<sequence>MSKKVMLFLFTLVCLCLIVIFIMILSANNFKPTNDNIVKPKNALPLKYENNGVTYVNGHVIVNKQLALPAKYKPGENKIAKKQLNKLLKQAEKRNLNLTMTSGYRNFENQEKVVDTFVEKDGKQKTTKYAAKPGHSEHQTGLAFDVGTSQPLNDFHTDFEKTKEAQWLAKHAANYGFIIRYPKNQSKQTGYAYEPWHLRYVGPQLAKTINEKNTNLESYYHLNK</sequence>
<dbReference type="RefSeq" id="WP_011302761.1">
    <property type="nucleotide sequence ID" value="NC_007350.1"/>
</dbReference>
<dbReference type="GO" id="GO:0006508">
    <property type="term" value="P:proteolysis"/>
    <property type="evidence" value="ECO:0007669"/>
    <property type="project" value="InterPro"/>
</dbReference>
<dbReference type="Gene3D" id="3.30.1380.10">
    <property type="match status" value="1"/>
</dbReference>
<keyword evidence="3" id="KW-1185">Reference proteome</keyword>
<dbReference type="Proteomes" id="UP000006371">
    <property type="component" value="Chromosome"/>
</dbReference>
<keyword evidence="2" id="KW-0378">Hydrolase</keyword>
<keyword evidence="2" id="KW-0121">Carboxypeptidase</keyword>
<gene>
    <name evidence="2" type="ordered locus">SSP0884</name>
</gene>
<dbReference type="InterPro" id="IPR009045">
    <property type="entry name" value="Zn_M74/Hedgehog-like"/>
</dbReference>
<reference evidence="2 3" key="1">
    <citation type="journal article" date="2005" name="Proc. Natl. Acad. Sci. U.S.A.">
        <title>Whole genome sequence of Staphylococcus saprophyticus reveals the pathogenesis of uncomplicated urinary tract infection.</title>
        <authorList>
            <person name="Kuroda M."/>
            <person name="Yamashita A."/>
            <person name="Hirakawa H."/>
            <person name="Kumano M."/>
            <person name="Morikawa K."/>
            <person name="Higashide M."/>
            <person name="Maruyama A."/>
            <person name="Inose Y."/>
            <person name="Matoba K."/>
            <person name="Toh H."/>
            <person name="Kuhara S."/>
            <person name="Hattori M."/>
            <person name="Ohta T."/>
        </authorList>
    </citation>
    <scope>NUCLEOTIDE SEQUENCE [LARGE SCALE GENOMIC DNA]</scope>
    <source>
        <strain evidence="3">ATCC 15305 / DSM 20229 / NCIMB 8711 / NCTC 7292 / S-41</strain>
    </source>
</reference>
<dbReference type="PANTHER" id="PTHR34385:SF1">
    <property type="entry name" value="PEPTIDOGLYCAN L-ALANYL-D-GLUTAMATE ENDOPEPTIDASE CWLK"/>
    <property type="match status" value="1"/>
</dbReference>
<feature type="domain" description="D-alanyl-D-alanine carboxypeptidase-like core" evidence="1">
    <location>
        <begin position="77"/>
        <end position="202"/>
    </location>
</feature>
<dbReference type="KEGG" id="ssp:SSP0884"/>
<dbReference type="HOGENOM" id="CLU_054193_5_2_9"/>
<dbReference type="OrthoDB" id="9792074at2"/>
<dbReference type="EMBL" id="AP008934">
    <property type="protein sequence ID" value="BAE18029.1"/>
    <property type="molecule type" value="Genomic_DNA"/>
</dbReference>
<evidence type="ECO:0000313" key="2">
    <source>
        <dbReference type="EMBL" id="BAE18029.1"/>
    </source>
</evidence>
<dbReference type="GO" id="GO:0004180">
    <property type="term" value="F:carboxypeptidase activity"/>
    <property type="evidence" value="ECO:0007669"/>
    <property type="project" value="UniProtKB-KW"/>
</dbReference>
<dbReference type="InterPro" id="IPR058193">
    <property type="entry name" value="VanY/YodJ_core_dom"/>
</dbReference>
<dbReference type="PATRIC" id="fig|342451.11.peg.883"/>
<dbReference type="InterPro" id="IPR003709">
    <property type="entry name" value="VanY-like_core_dom"/>
</dbReference>
<proteinExistence type="predicted"/>
<protein>
    <submittedName>
        <fullName evidence="2">Putative D-alanyl-D-alanine carboxypeptidase</fullName>
    </submittedName>
</protein>
<keyword evidence="2" id="KW-0645">Protease</keyword>
<dbReference type="InterPro" id="IPR052179">
    <property type="entry name" value="DD-CPase-like"/>
</dbReference>
<name>Q49YV1_STAS1</name>
<accession>Q49YV1</accession>
<dbReference type="CDD" id="cd14852">
    <property type="entry name" value="LD-carboxypeptidase"/>
    <property type="match status" value="1"/>
</dbReference>